<dbReference type="EMBL" id="CAJNOR010005701">
    <property type="protein sequence ID" value="CAF1573123.1"/>
    <property type="molecule type" value="Genomic_DNA"/>
</dbReference>
<evidence type="ECO:0000256" key="1">
    <source>
        <dbReference type="ARBA" id="ARBA00009558"/>
    </source>
</evidence>
<dbReference type="Gene3D" id="3.30.720.50">
    <property type="match status" value="1"/>
</dbReference>
<comment type="caution">
    <text evidence="8">The sequence shown here is derived from an EMBL/GenBank/DDBJ whole genome shotgun (WGS) entry which is preliminary data.</text>
</comment>
<evidence type="ECO:0000256" key="3">
    <source>
        <dbReference type="ARBA" id="ARBA00022679"/>
    </source>
</evidence>
<accession>A0A815YRV9</accession>
<evidence type="ECO:0000259" key="7">
    <source>
        <dbReference type="PROSITE" id="PS50918"/>
    </source>
</evidence>
<proteinExistence type="inferred from homology"/>
<evidence type="ECO:0000256" key="6">
    <source>
        <dbReference type="RuleBase" id="RU361228"/>
    </source>
</evidence>
<keyword evidence="4" id="KW-0548">Nucleotidyltransferase</keyword>
<dbReference type="InterPro" id="IPR037197">
    <property type="entry name" value="WWE_dom_sf"/>
</dbReference>
<dbReference type="Gene3D" id="3.90.176.10">
    <property type="entry name" value="Toxin ADP-ribosyltransferase, Chain A, domain 1"/>
    <property type="match status" value="1"/>
</dbReference>
<evidence type="ECO:0000256" key="2">
    <source>
        <dbReference type="ARBA" id="ARBA00022676"/>
    </source>
</evidence>
<dbReference type="GO" id="GO:0106274">
    <property type="term" value="F:NAD+-protein-arginine ADP-ribosyltransferase activity"/>
    <property type="evidence" value="ECO:0007669"/>
    <property type="project" value="UniProtKB-EC"/>
</dbReference>
<organism evidence="8 9">
    <name type="scientific">Adineta ricciae</name>
    <name type="common">Rotifer</name>
    <dbReference type="NCBI Taxonomy" id="249248"/>
    <lineage>
        <taxon>Eukaryota</taxon>
        <taxon>Metazoa</taxon>
        <taxon>Spiralia</taxon>
        <taxon>Gnathifera</taxon>
        <taxon>Rotifera</taxon>
        <taxon>Eurotatoria</taxon>
        <taxon>Bdelloidea</taxon>
        <taxon>Adinetida</taxon>
        <taxon>Adinetidae</taxon>
        <taxon>Adineta</taxon>
    </lineage>
</organism>
<feature type="domain" description="WWE" evidence="7">
    <location>
        <begin position="1"/>
        <end position="75"/>
    </location>
</feature>
<protein>
    <recommendedName>
        <fullName evidence="6">NAD(P)(+)--arginine ADP-ribosyltransferase</fullName>
        <ecNumber evidence="6">2.4.2.31</ecNumber>
    </recommendedName>
    <alternativeName>
        <fullName evidence="6">Mono(ADP-ribosyl)transferase</fullName>
    </alternativeName>
</protein>
<dbReference type="EC" id="2.4.2.31" evidence="6"/>
<dbReference type="SUPFAM" id="SSF56399">
    <property type="entry name" value="ADP-ribosylation"/>
    <property type="match status" value="1"/>
</dbReference>
<keyword evidence="2 6" id="KW-0328">Glycosyltransferase</keyword>
<dbReference type="Proteomes" id="UP000663828">
    <property type="component" value="Unassembled WGS sequence"/>
</dbReference>
<comment type="similarity">
    <text evidence="1 6">Belongs to the Arg-specific ADP-ribosyltransferase family.</text>
</comment>
<dbReference type="AlphaFoldDB" id="A0A815YRV9"/>
<dbReference type="Pfam" id="PF02825">
    <property type="entry name" value="WWE"/>
    <property type="match status" value="1"/>
</dbReference>
<evidence type="ECO:0000256" key="4">
    <source>
        <dbReference type="ARBA" id="ARBA00022695"/>
    </source>
</evidence>
<reference evidence="8" key="1">
    <citation type="submission" date="2021-02" db="EMBL/GenBank/DDBJ databases">
        <authorList>
            <person name="Nowell W R."/>
        </authorList>
    </citation>
    <scope>NUCLEOTIDE SEQUENCE</scope>
</reference>
<name>A0A815YRV9_ADIRI</name>
<keyword evidence="3 6" id="KW-0808">Transferase</keyword>
<keyword evidence="6" id="KW-0521">NADP</keyword>
<evidence type="ECO:0000313" key="8">
    <source>
        <dbReference type="EMBL" id="CAF1573123.1"/>
    </source>
</evidence>
<comment type="catalytic activity">
    <reaction evidence="5 6">
        <text>L-arginyl-[protein] + NAD(+) = N(omega)-(ADP-D-ribosyl)-L-arginyl-[protein] + nicotinamide + H(+)</text>
        <dbReference type="Rhea" id="RHEA:19149"/>
        <dbReference type="Rhea" id="RHEA-COMP:10532"/>
        <dbReference type="Rhea" id="RHEA-COMP:15087"/>
        <dbReference type="ChEBI" id="CHEBI:15378"/>
        <dbReference type="ChEBI" id="CHEBI:17154"/>
        <dbReference type="ChEBI" id="CHEBI:29965"/>
        <dbReference type="ChEBI" id="CHEBI:57540"/>
        <dbReference type="ChEBI" id="CHEBI:142554"/>
        <dbReference type="EC" id="2.4.2.31"/>
    </reaction>
</comment>
<dbReference type="PROSITE" id="PS50918">
    <property type="entry name" value="WWE"/>
    <property type="match status" value="1"/>
</dbReference>
<dbReference type="SUPFAM" id="SSF117839">
    <property type="entry name" value="WWE domain"/>
    <property type="match status" value="1"/>
</dbReference>
<evidence type="ECO:0000256" key="5">
    <source>
        <dbReference type="ARBA" id="ARBA00047597"/>
    </source>
</evidence>
<keyword evidence="9" id="KW-1185">Reference proteome</keyword>
<dbReference type="PROSITE" id="PS51996">
    <property type="entry name" value="TR_MART"/>
    <property type="match status" value="1"/>
</dbReference>
<keyword evidence="6" id="KW-0520">NAD</keyword>
<dbReference type="GO" id="GO:0016779">
    <property type="term" value="F:nucleotidyltransferase activity"/>
    <property type="evidence" value="ECO:0007669"/>
    <property type="project" value="UniProtKB-KW"/>
</dbReference>
<sequence>MVVWQCRTDDNPWDLDAQHEEWTSYSSEENVSIEQAYMSRTAQKIFIRNGHYCIDIAKCIQYVEQYPDVQRPIRRLYGEHNLMQIHQRRLFDSNDTYFHPFATNRNSDHLMIQEWKKHFAEKRPNFTKEDVVDAAIAGIRLEGDRLNKSTEASTICQAFQACRNSSKSLEIEECAVRCYTRTEFLFKFVNEALREFDRRKYRDTLGPYCYLLRKYLYLRAHRGRSYRGILYRGAWLHPRMIGRYRKEMEKNHKDGLLMWLGFTSTSKKRQVADMFEGNTLFIIDMGPNPYYTSQGTDISAISMMPHEEEVLLPSGFEFTCTNIETIEGTDERKASGERVDKPYRHFIVHLLARQVASFGNDKESDDCAASSNMKLSS</sequence>
<dbReference type="InterPro" id="IPR004170">
    <property type="entry name" value="WWE_dom"/>
</dbReference>
<evidence type="ECO:0000313" key="9">
    <source>
        <dbReference type="Proteomes" id="UP000663828"/>
    </source>
</evidence>
<dbReference type="InterPro" id="IPR000768">
    <property type="entry name" value="ART"/>
</dbReference>
<gene>
    <name evidence="8" type="ORF">XAT740_LOCUS44677</name>
</gene>
<dbReference type="Pfam" id="PF01129">
    <property type="entry name" value="ART"/>
    <property type="match status" value="1"/>
</dbReference>